<feature type="domain" description="PAS" evidence="6">
    <location>
        <begin position="362"/>
        <end position="408"/>
    </location>
</feature>
<dbReference type="InterPro" id="IPR000014">
    <property type="entry name" value="PAS"/>
</dbReference>
<dbReference type="Pfam" id="PF03924">
    <property type="entry name" value="CHASE"/>
    <property type="match status" value="1"/>
</dbReference>
<evidence type="ECO:0000256" key="4">
    <source>
        <dbReference type="ARBA" id="ARBA00023136"/>
    </source>
</evidence>
<evidence type="ECO:0000256" key="3">
    <source>
        <dbReference type="ARBA" id="ARBA00022989"/>
    </source>
</evidence>
<dbReference type="PROSITE" id="PS50839">
    <property type="entry name" value="CHASE"/>
    <property type="match status" value="1"/>
</dbReference>
<reference evidence="8 9" key="1">
    <citation type="submission" date="2017-04" db="EMBL/GenBank/DDBJ databases">
        <authorList>
            <person name="Afonso C.L."/>
            <person name="Miller P.J."/>
            <person name="Scott M.A."/>
            <person name="Spackman E."/>
            <person name="Goraichik I."/>
            <person name="Dimitrov K.M."/>
            <person name="Suarez D.L."/>
            <person name="Swayne D.E."/>
        </authorList>
    </citation>
    <scope>NUCLEOTIDE SEQUENCE [LARGE SCALE GENOMIC DNA]</scope>
    <source>
        <strain evidence="8 9">DSM 23236</strain>
    </source>
</reference>
<feature type="domain" description="CHASE" evidence="7">
    <location>
        <begin position="74"/>
        <end position="240"/>
    </location>
</feature>
<dbReference type="GO" id="GO:0016020">
    <property type="term" value="C:membrane"/>
    <property type="evidence" value="ECO:0007669"/>
    <property type="project" value="UniProtKB-SubCell"/>
</dbReference>
<dbReference type="GO" id="GO:0007165">
    <property type="term" value="P:signal transduction"/>
    <property type="evidence" value="ECO:0007669"/>
    <property type="project" value="UniProtKB-ARBA"/>
</dbReference>
<gene>
    <name evidence="8" type="ORF">SAMN02745857_02825</name>
</gene>
<dbReference type="OrthoDB" id="8527411at2"/>
<organism evidence="8 9">
    <name type="scientific">Andreprevotia lacus DSM 23236</name>
    <dbReference type="NCBI Taxonomy" id="1121001"/>
    <lineage>
        <taxon>Bacteria</taxon>
        <taxon>Pseudomonadati</taxon>
        <taxon>Pseudomonadota</taxon>
        <taxon>Betaproteobacteria</taxon>
        <taxon>Neisseriales</taxon>
        <taxon>Chitinibacteraceae</taxon>
        <taxon>Andreprevotia</taxon>
    </lineage>
</organism>
<keyword evidence="3 5" id="KW-1133">Transmembrane helix</keyword>
<dbReference type="InterPro" id="IPR006189">
    <property type="entry name" value="CHASE_dom"/>
</dbReference>
<evidence type="ECO:0000259" key="6">
    <source>
        <dbReference type="PROSITE" id="PS50112"/>
    </source>
</evidence>
<dbReference type="InterPro" id="IPR052155">
    <property type="entry name" value="Biofilm_reg_signaling"/>
</dbReference>
<dbReference type="Gene3D" id="3.30.450.350">
    <property type="entry name" value="CHASE domain"/>
    <property type="match status" value="1"/>
</dbReference>
<keyword evidence="9" id="KW-1185">Reference proteome</keyword>
<keyword evidence="4 5" id="KW-0472">Membrane</keyword>
<dbReference type="STRING" id="1121001.SAMN02745857_02825"/>
<dbReference type="PROSITE" id="PS50112">
    <property type="entry name" value="PAS"/>
    <property type="match status" value="2"/>
</dbReference>
<dbReference type="InterPro" id="IPR013656">
    <property type="entry name" value="PAS_4"/>
</dbReference>
<dbReference type="Proteomes" id="UP000192761">
    <property type="component" value="Unassembled WGS sequence"/>
</dbReference>
<dbReference type="InterPro" id="IPR035965">
    <property type="entry name" value="PAS-like_dom_sf"/>
</dbReference>
<accession>A0A1W1XUX3</accession>
<dbReference type="GO" id="GO:0003824">
    <property type="term" value="F:catalytic activity"/>
    <property type="evidence" value="ECO:0007669"/>
    <property type="project" value="UniProtKB-ARBA"/>
</dbReference>
<keyword evidence="2 5" id="KW-0812">Transmembrane</keyword>
<dbReference type="RefSeq" id="WP_084091452.1">
    <property type="nucleotide sequence ID" value="NZ_FWXD01000016.1"/>
</dbReference>
<dbReference type="AlphaFoldDB" id="A0A1W1XUX3"/>
<feature type="domain" description="PAS" evidence="6">
    <location>
        <begin position="603"/>
        <end position="660"/>
    </location>
</feature>
<dbReference type="PANTHER" id="PTHR44757:SF4">
    <property type="entry name" value="DIGUANYLATE CYCLASE DGCE-RELATED"/>
    <property type="match status" value="1"/>
</dbReference>
<dbReference type="CDD" id="cd00130">
    <property type="entry name" value="PAS"/>
    <property type="match status" value="3"/>
</dbReference>
<name>A0A1W1XUX3_9NEIS</name>
<comment type="subcellular location">
    <subcellularLocation>
        <location evidence="1">Membrane</location>
    </subcellularLocation>
</comment>
<evidence type="ECO:0000256" key="5">
    <source>
        <dbReference type="SAM" id="Phobius"/>
    </source>
</evidence>
<feature type="transmembrane region" description="Helical" evidence="5">
    <location>
        <begin position="316"/>
        <end position="335"/>
    </location>
</feature>
<evidence type="ECO:0000256" key="2">
    <source>
        <dbReference type="ARBA" id="ARBA00022692"/>
    </source>
</evidence>
<evidence type="ECO:0000259" key="7">
    <source>
        <dbReference type="PROSITE" id="PS50839"/>
    </source>
</evidence>
<dbReference type="Pfam" id="PF08448">
    <property type="entry name" value="PAS_4"/>
    <property type="match status" value="3"/>
</dbReference>
<proteinExistence type="predicted"/>
<dbReference type="SUPFAM" id="SSF55785">
    <property type="entry name" value="PYP-like sensor domain (PAS domain)"/>
    <property type="match status" value="3"/>
</dbReference>
<sequence>MKLKSHWRNYQALWLCLLAGVLLTGLLHLWLAGEIRRDLQQVLDARAHVVAQQLEGRLRLQAELLRGLQGAFAANPNLDRQQFGQLLNQLNVEQRYPGFVTMSFVRAVPRADLAGFEARVQPTLAGSRYPPFRLTPANPAGDMLYITDYVYPVNNATTQYFGLDVGSLPASREAIEYARDYNQGVMTRPYMLVGLPEQSLGYVLRYPVYQPDQPLASVAARRRAFIGTIGVVFRVADVVSWVDPKLREQVQLALWDQGRFLGHNSADGALRLYPPGDLAPAAARYTATELIDLPGRQWRLALGSEQGIYADRYMGIWRMLWLLGIGLALGVGVILQRQRNARDMALSIADEITEDLRAQQNLQRRLVQVAEAAQDVIVSRDVHGRIVYANRAAREAFAAQNRPLLGHTEPLFTSAELASTDKPLMLEGQLHEPGGEQRHYDLRIVPLQDSNERPDGSALFAHDVSGHHRLEVQAKTNDARFTDLIELANGWFWEQDAQYRFTFISGSFLRRLGVDANRLLGKTRWDLGQGGISEQEWFDFRQRVAQHQPFQDFCYLLELGRTPILVSVSGKPIFDEQGVFIGYRGVGHDVTAIRAAELMVRSEKQRIESILDSIGDGVITTDMAGKIEYLNPVASALIGWQPEEALGRPLSRIFQTVDEDTGLPSEPLPQPILDGTTLDGALQRRSVLLNKFGLSLVIQESSMPLRDVNANIVGAVLVFRDVSDWWARVTHEASGGEH</sequence>
<dbReference type="Gene3D" id="3.30.450.20">
    <property type="entry name" value="PAS domain"/>
    <property type="match status" value="3"/>
</dbReference>
<evidence type="ECO:0000313" key="8">
    <source>
        <dbReference type="EMBL" id="SMC27328.1"/>
    </source>
</evidence>
<dbReference type="PANTHER" id="PTHR44757">
    <property type="entry name" value="DIGUANYLATE CYCLASE DGCP"/>
    <property type="match status" value="1"/>
</dbReference>
<feature type="transmembrane region" description="Helical" evidence="5">
    <location>
        <begin position="12"/>
        <end position="31"/>
    </location>
</feature>
<dbReference type="SMART" id="SM01079">
    <property type="entry name" value="CHASE"/>
    <property type="match status" value="1"/>
</dbReference>
<dbReference type="NCBIfam" id="TIGR00229">
    <property type="entry name" value="sensory_box"/>
    <property type="match status" value="1"/>
</dbReference>
<dbReference type="EMBL" id="FWXD01000016">
    <property type="protein sequence ID" value="SMC27328.1"/>
    <property type="molecule type" value="Genomic_DNA"/>
</dbReference>
<dbReference type="InterPro" id="IPR042240">
    <property type="entry name" value="CHASE_sf"/>
</dbReference>
<dbReference type="SMART" id="SM00091">
    <property type="entry name" value="PAS"/>
    <property type="match status" value="3"/>
</dbReference>
<evidence type="ECO:0000313" key="9">
    <source>
        <dbReference type="Proteomes" id="UP000192761"/>
    </source>
</evidence>
<evidence type="ECO:0000256" key="1">
    <source>
        <dbReference type="ARBA" id="ARBA00004370"/>
    </source>
</evidence>
<protein>
    <submittedName>
        <fullName evidence="8">PAS domain S-box-containing protein</fullName>
    </submittedName>
</protein>